<name>A0A379GFF1_PROMI</name>
<dbReference type="Proteomes" id="UP000254191">
    <property type="component" value="Unassembled WGS sequence"/>
</dbReference>
<evidence type="ECO:0000313" key="2">
    <source>
        <dbReference type="Proteomes" id="UP000254191"/>
    </source>
</evidence>
<proteinExistence type="predicted"/>
<evidence type="ECO:0000313" key="1">
    <source>
        <dbReference type="EMBL" id="SUC39706.1"/>
    </source>
</evidence>
<protein>
    <submittedName>
        <fullName evidence="1">Uncharacterized protein</fullName>
    </submittedName>
</protein>
<sequence length="59" mass="6751">MEVVPEELAAARDQVGQNQVHLCLTRHLKCNHLLQLDKRSKERAVEQPISVMFFYACVG</sequence>
<gene>
    <name evidence="1" type="ORF">NCTC11938_03967</name>
</gene>
<accession>A0A379GFF1</accession>
<organism evidence="1 2">
    <name type="scientific">Proteus mirabilis</name>
    <dbReference type="NCBI Taxonomy" id="584"/>
    <lineage>
        <taxon>Bacteria</taxon>
        <taxon>Pseudomonadati</taxon>
        <taxon>Pseudomonadota</taxon>
        <taxon>Gammaproteobacteria</taxon>
        <taxon>Enterobacterales</taxon>
        <taxon>Morganellaceae</taxon>
        <taxon>Proteus</taxon>
    </lineage>
</organism>
<reference evidence="1 2" key="1">
    <citation type="submission" date="2018-06" db="EMBL/GenBank/DDBJ databases">
        <authorList>
            <consortium name="Pathogen Informatics"/>
            <person name="Doyle S."/>
        </authorList>
    </citation>
    <scope>NUCLEOTIDE SEQUENCE [LARGE SCALE GENOMIC DNA]</scope>
    <source>
        <strain evidence="1 2">NCTC11938</strain>
    </source>
</reference>
<dbReference type="AlphaFoldDB" id="A0A379GFF1"/>
<dbReference type="EMBL" id="UGTS01000006">
    <property type="protein sequence ID" value="SUC39706.1"/>
    <property type="molecule type" value="Genomic_DNA"/>
</dbReference>